<dbReference type="InterPro" id="IPR002312">
    <property type="entry name" value="Asp/Asn-tRNA-synth_IIb"/>
</dbReference>
<dbReference type="InterPro" id="IPR047089">
    <property type="entry name" value="Asp-tRNA-ligase_1_N"/>
</dbReference>
<reference evidence="9 10" key="1">
    <citation type="submission" date="2020-02" db="EMBL/GenBank/DDBJ databases">
        <title>Ideonella bacterium strain TBM-1.</title>
        <authorList>
            <person name="Chen W.-M."/>
        </authorList>
    </citation>
    <scope>NUCLEOTIDE SEQUENCE [LARGE SCALE GENOMIC DNA]</scope>
    <source>
        <strain evidence="9 10">TBM-1</strain>
    </source>
</reference>
<dbReference type="RefSeq" id="WP_163455852.1">
    <property type="nucleotide sequence ID" value="NZ_JAAGOH010000002.1"/>
</dbReference>
<dbReference type="InterPro" id="IPR012340">
    <property type="entry name" value="NA-bd_OB-fold"/>
</dbReference>
<dbReference type="InterPro" id="IPR047090">
    <property type="entry name" value="AspRS_core"/>
</dbReference>
<dbReference type="SUPFAM" id="SSF55681">
    <property type="entry name" value="Class II aaRS and biotin synthetases"/>
    <property type="match status" value="1"/>
</dbReference>
<dbReference type="NCBIfam" id="TIGR00459">
    <property type="entry name" value="aspS_bact"/>
    <property type="match status" value="1"/>
</dbReference>
<feature type="region of interest" description="Aspartate" evidence="7">
    <location>
        <begin position="196"/>
        <end position="199"/>
    </location>
</feature>
<evidence type="ECO:0000256" key="6">
    <source>
        <dbReference type="ARBA" id="ARBA00023146"/>
    </source>
</evidence>
<dbReference type="InterPro" id="IPR004524">
    <property type="entry name" value="Asp-tRNA-ligase_1"/>
</dbReference>
<dbReference type="PRINTS" id="PR01042">
    <property type="entry name" value="TRNASYNTHASP"/>
</dbReference>
<dbReference type="SUPFAM" id="SSF50249">
    <property type="entry name" value="Nucleic acid-binding proteins"/>
    <property type="match status" value="1"/>
</dbReference>
<feature type="domain" description="Aminoacyl-transfer RNA synthetases class-II family profile" evidence="8">
    <location>
        <begin position="139"/>
        <end position="561"/>
    </location>
</feature>
<keyword evidence="6 7" id="KW-0030">Aminoacyl-tRNA synthetase</keyword>
<dbReference type="GO" id="GO:0004815">
    <property type="term" value="F:aspartate-tRNA ligase activity"/>
    <property type="evidence" value="ECO:0007669"/>
    <property type="project" value="UniProtKB-UniRule"/>
</dbReference>
<protein>
    <recommendedName>
        <fullName evidence="7">Aspartate--tRNA(Asp/Asn) ligase</fullName>
        <ecNumber evidence="7">6.1.1.23</ecNumber>
    </recommendedName>
    <alternativeName>
        <fullName evidence="7">Aspartyl-tRNA synthetase</fullName>
        <shortName evidence="7">AspRS</shortName>
    </alternativeName>
    <alternativeName>
        <fullName evidence="7">Non-discriminating aspartyl-tRNA synthetase</fullName>
        <shortName evidence="7">ND-AspRS</shortName>
    </alternativeName>
</protein>
<dbReference type="CDD" id="cd04317">
    <property type="entry name" value="EcAspRS_like_N"/>
    <property type="match status" value="1"/>
</dbReference>
<dbReference type="GO" id="GO:0005524">
    <property type="term" value="F:ATP binding"/>
    <property type="evidence" value="ECO:0007669"/>
    <property type="project" value="UniProtKB-UniRule"/>
</dbReference>
<dbReference type="NCBIfam" id="NF001750">
    <property type="entry name" value="PRK00476.1"/>
    <property type="match status" value="1"/>
</dbReference>
<evidence type="ECO:0000259" key="8">
    <source>
        <dbReference type="PROSITE" id="PS50862"/>
    </source>
</evidence>
<dbReference type="EMBL" id="JAAGOH010000002">
    <property type="protein sequence ID" value="NDY89986.1"/>
    <property type="molecule type" value="Genomic_DNA"/>
</dbReference>
<evidence type="ECO:0000313" key="9">
    <source>
        <dbReference type="EMBL" id="NDY89986.1"/>
    </source>
</evidence>
<dbReference type="Gene3D" id="3.30.1360.30">
    <property type="entry name" value="GAD-like domain"/>
    <property type="match status" value="1"/>
</dbReference>
<dbReference type="HAMAP" id="MF_00044">
    <property type="entry name" value="Asp_tRNA_synth_type1"/>
    <property type="match status" value="1"/>
</dbReference>
<gene>
    <name evidence="7 9" type="primary">aspS</name>
    <name evidence="9" type="ORF">G3A44_02125</name>
</gene>
<dbReference type="InterPro" id="IPR045864">
    <property type="entry name" value="aa-tRNA-synth_II/BPL/LPL"/>
</dbReference>
<dbReference type="GO" id="GO:0006422">
    <property type="term" value="P:aspartyl-tRNA aminoacylation"/>
    <property type="evidence" value="ECO:0007669"/>
    <property type="project" value="UniProtKB-UniRule"/>
</dbReference>
<dbReference type="InterPro" id="IPR004115">
    <property type="entry name" value="GAD-like_sf"/>
</dbReference>
<dbReference type="InterPro" id="IPR004364">
    <property type="entry name" value="Aa-tRNA-synt_II"/>
</dbReference>
<accession>A0A7C9TJZ8</accession>
<dbReference type="SUPFAM" id="SSF55261">
    <property type="entry name" value="GAD domain-like"/>
    <property type="match status" value="1"/>
</dbReference>
<comment type="function">
    <text evidence="7">Aspartyl-tRNA synthetase with relaxed tRNA specificity since it is able to aspartylate not only its cognate tRNA(Asp) but also tRNA(Asn). Reaction proceeds in two steps: L-aspartate is first activated by ATP to form Asp-AMP and then transferred to the acceptor end of tRNA(Asp/Asn).</text>
</comment>
<feature type="binding site" evidence="7">
    <location>
        <position position="172"/>
    </location>
    <ligand>
        <name>L-aspartate</name>
        <dbReference type="ChEBI" id="CHEBI:29991"/>
    </ligand>
</feature>
<proteinExistence type="inferred from homology"/>
<comment type="subunit">
    <text evidence="7">Homodimer.</text>
</comment>
<keyword evidence="5 7" id="KW-0648">Protein biosynthesis</keyword>
<dbReference type="GO" id="GO:0005737">
    <property type="term" value="C:cytoplasm"/>
    <property type="evidence" value="ECO:0007669"/>
    <property type="project" value="UniProtKB-SubCell"/>
</dbReference>
<dbReference type="PANTHER" id="PTHR22594">
    <property type="entry name" value="ASPARTYL/LYSYL-TRNA SYNTHETASE"/>
    <property type="match status" value="1"/>
</dbReference>
<dbReference type="Gene3D" id="3.30.930.10">
    <property type="entry name" value="Bira Bifunctional Protein, Domain 2"/>
    <property type="match status" value="1"/>
</dbReference>
<comment type="caution">
    <text evidence="9">The sequence shown here is derived from an EMBL/GenBank/DDBJ whole genome shotgun (WGS) entry which is preliminary data.</text>
</comment>
<dbReference type="Proteomes" id="UP000484255">
    <property type="component" value="Unassembled WGS sequence"/>
</dbReference>
<dbReference type="EC" id="6.1.1.23" evidence="7"/>
<feature type="site" description="Important for tRNA non-discrimination" evidence="7">
    <location>
        <position position="30"/>
    </location>
</feature>
<evidence type="ECO:0000256" key="4">
    <source>
        <dbReference type="ARBA" id="ARBA00022840"/>
    </source>
</evidence>
<dbReference type="InterPro" id="IPR029351">
    <property type="entry name" value="GAD_dom"/>
</dbReference>
<feature type="site" description="Important for tRNA non-discrimination" evidence="7">
    <location>
        <position position="81"/>
    </location>
</feature>
<evidence type="ECO:0000256" key="3">
    <source>
        <dbReference type="ARBA" id="ARBA00022741"/>
    </source>
</evidence>
<evidence type="ECO:0000256" key="5">
    <source>
        <dbReference type="ARBA" id="ARBA00022917"/>
    </source>
</evidence>
<sequence>MRSSYCGLVNETFDGQIVTLMGWAHRRRDHGGVIFIDLRDREGVVQVVCDPDRPEMFKTAEGVRGEFCLKVVGKVRQRMAGTENANLASGRVEVLCHDLEVLNPSVTPPFQLDDDNLSETVRLTHRVLDLRRPQMQKNLMLRYRVAMEVRKFLDANGFVDIETPMLTKSTPEGARDYLVPSRVHDGQFFALPQSPQLFKQLLMVAGFDRYYQITKCFRDEDLRADRQPEFTQIDIETSFLTEEEIRAMFEGMIRSVFRNAMGVELPVYPVMPYSEAMFKYGSDKPDLRVKLEFTELTDVMKDVDFKVFSGPATTPGGRVVALRVPGGAEISRGEIDAYTEFVKIYGAKGLAWIKVNDVAKGRDGLQSPIVKNLHDAAIGEILARTGACNGDLLFFGADKSKVVNDAIGALRLKVGHSEFGKKNGLFEDKWAPLWVVDFPMFEYDEGEDRWNACHHPFTSPKDGHEQLMATDPGACVAKAYDMVLNGWELGGGSIRIHRADVQSKVFEALKISEEDQRIKFGFLLDALQYGAPPHGGLAFGLDRLITLMTKAESIRDVIAFPKTQRAQCLLTGAPSNVDEKQLRELHIRLRNAQPAAS</sequence>
<dbReference type="PROSITE" id="PS50862">
    <property type="entry name" value="AA_TRNA_LIGASE_II"/>
    <property type="match status" value="1"/>
</dbReference>
<dbReference type="Pfam" id="PF02938">
    <property type="entry name" value="GAD"/>
    <property type="match status" value="1"/>
</dbReference>
<feature type="binding site" evidence="7">
    <location>
        <position position="495"/>
    </location>
    <ligand>
        <name>L-aspartate</name>
        <dbReference type="ChEBI" id="CHEBI:29991"/>
    </ligand>
</feature>
<evidence type="ECO:0000256" key="2">
    <source>
        <dbReference type="ARBA" id="ARBA00022598"/>
    </source>
</evidence>
<feature type="binding site" evidence="7">
    <location>
        <position position="227"/>
    </location>
    <ligand>
        <name>ATP</name>
        <dbReference type="ChEBI" id="CHEBI:30616"/>
    </ligand>
</feature>
<dbReference type="Pfam" id="PF01336">
    <property type="entry name" value="tRNA_anti-codon"/>
    <property type="match status" value="1"/>
</dbReference>
<evidence type="ECO:0000256" key="7">
    <source>
        <dbReference type="HAMAP-Rule" id="MF_00044"/>
    </source>
</evidence>
<feature type="binding site" evidence="7">
    <location>
        <position position="488"/>
    </location>
    <ligand>
        <name>ATP</name>
        <dbReference type="ChEBI" id="CHEBI:30616"/>
    </ligand>
</feature>
<name>A0A7C9TJZ8_9BURK</name>
<dbReference type="AlphaFoldDB" id="A0A7C9TJZ8"/>
<dbReference type="Pfam" id="PF00152">
    <property type="entry name" value="tRNA-synt_2"/>
    <property type="match status" value="1"/>
</dbReference>
<feature type="binding site" evidence="7">
    <location>
        <begin position="218"/>
        <end position="220"/>
    </location>
    <ligand>
        <name>ATP</name>
        <dbReference type="ChEBI" id="CHEBI:30616"/>
    </ligand>
</feature>
<dbReference type="GO" id="GO:0003676">
    <property type="term" value="F:nucleic acid binding"/>
    <property type="evidence" value="ECO:0007669"/>
    <property type="project" value="InterPro"/>
</dbReference>
<dbReference type="Gene3D" id="2.40.50.140">
    <property type="entry name" value="Nucleic acid-binding proteins"/>
    <property type="match status" value="1"/>
</dbReference>
<dbReference type="PANTHER" id="PTHR22594:SF5">
    <property type="entry name" value="ASPARTATE--TRNA LIGASE, MITOCHONDRIAL"/>
    <property type="match status" value="1"/>
</dbReference>
<evidence type="ECO:0000256" key="1">
    <source>
        <dbReference type="ARBA" id="ARBA00006303"/>
    </source>
</evidence>
<organism evidence="9 10">
    <name type="scientific">Ideonella livida</name>
    <dbReference type="NCBI Taxonomy" id="2707176"/>
    <lineage>
        <taxon>Bacteria</taxon>
        <taxon>Pseudomonadati</taxon>
        <taxon>Pseudomonadota</taxon>
        <taxon>Betaproteobacteria</taxon>
        <taxon>Burkholderiales</taxon>
        <taxon>Sphaerotilaceae</taxon>
        <taxon>Ideonella</taxon>
    </lineage>
</organism>
<feature type="binding site" evidence="7">
    <location>
        <position position="454"/>
    </location>
    <ligand>
        <name>L-aspartate</name>
        <dbReference type="ChEBI" id="CHEBI:29991"/>
    </ligand>
</feature>
<comment type="catalytic activity">
    <reaction evidence="7">
        <text>tRNA(Asx) + L-aspartate + ATP = L-aspartyl-tRNA(Asx) + AMP + diphosphate</text>
        <dbReference type="Rhea" id="RHEA:18349"/>
        <dbReference type="Rhea" id="RHEA-COMP:9710"/>
        <dbReference type="Rhea" id="RHEA-COMP:9711"/>
        <dbReference type="ChEBI" id="CHEBI:29991"/>
        <dbReference type="ChEBI" id="CHEBI:30616"/>
        <dbReference type="ChEBI" id="CHEBI:33019"/>
        <dbReference type="ChEBI" id="CHEBI:78442"/>
        <dbReference type="ChEBI" id="CHEBI:78516"/>
        <dbReference type="ChEBI" id="CHEBI:456215"/>
        <dbReference type="EC" id="6.1.1.23"/>
    </reaction>
</comment>
<feature type="binding site" evidence="7">
    <location>
        <position position="218"/>
    </location>
    <ligand>
        <name>L-aspartate</name>
        <dbReference type="ChEBI" id="CHEBI:29991"/>
    </ligand>
</feature>
<keyword evidence="4 7" id="KW-0067">ATP-binding</keyword>
<comment type="subcellular location">
    <subcellularLocation>
        <location evidence="7">Cytoplasm</location>
    </subcellularLocation>
</comment>
<dbReference type="GO" id="GO:0050560">
    <property type="term" value="F:aspartate-tRNA(Asn) ligase activity"/>
    <property type="evidence" value="ECO:0007669"/>
    <property type="project" value="UniProtKB-EC"/>
</dbReference>
<keyword evidence="7" id="KW-0963">Cytoplasm</keyword>
<keyword evidence="2 7" id="KW-0436">Ligase</keyword>
<keyword evidence="3 7" id="KW-0547">Nucleotide-binding</keyword>
<comment type="similarity">
    <text evidence="1 7">Belongs to the class-II aminoacyl-tRNA synthetase family. Type 1 subfamily.</text>
</comment>
<keyword evidence="10" id="KW-1185">Reference proteome</keyword>
<dbReference type="InterPro" id="IPR006195">
    <property type="entry name" value="aa-tRNA-synth_II"/>
</dbReference>
<dbReference type="CDD" id="cd00777">
    <property type="entry name" value="AspRS_core"/>
    <property type="match status" value="1"/>
</dbReference>
<evidence type="ECO:0000313" key="10">
    <source>
        <dbReference type="Proteomes" id="UP000484255"/>
    </source>
</evidence>
<dbReference type="InterPro" id="IPR004365">
    <property type="entry name" value="NA-bd_OB_tRNA"/>
</dbReference>
<feature type="binding site" evidence="7">
    <location>
        <begin position="540"/>
        <end position="543"/>
    </location>
    <ligand>
        <name>ATP</name>
        <dbReference type="ChEBI" id="CHEBI:30616"/>
    </ligand>
</feature>